<proteinExistence type="predicted"/>
<comment type="caution">
    <text evidence="1">The sequence shown here is derived from an EMBL/GenBank/DDBJ whole genome shotgun (WGS) entry which is preliminary data.</text>
</comment>
<reference evidence="1" key="1">
    <citation type="submission" date="2023-02" db="EMBL/GenBank/DDBJ databases">
        <title>Identification and recombinant expression of a fungal hydrolase from Papiliotrema laurentii that hydrolyzes apple cutin and clears colloidal polyester polyurethane.</title>
        <authorList>
            <consortium name="DOE Joint Genome Institute"/>
            <person name="Roman V.A."/>
            <person name="Bojanowski C."/>
            <person name="Crable B.R."/>
            <person name="Wagner D.N."/>
            <person name="Hung C.S."/>
            <person name="Nadeau L.J."/>
            <person name="Schratz L."/>
            <person name="Haridas S."/>
            <person name="Pangilinan J."/>
            <person name="Lipzen A."/>
            <person name="Na H."/>
            <person name="Yan M."/>
            <person name="Ng V."/>
            <person name="Grigoriev I.V."/>
            <person name="Spatafora J.W."/>
            <person name="Barlow D."/>
            <person name="Biffinger J."/>
            <person name="Kelley-Loughnane N."/>
            <person name="Varaljay V.A."/>
            <person name="Crookes-Goodson W.J."/>
        </authorList>
    </citation>
    <scope>NUCLEOTIDE SEQUENCE</scope>
    <source>
        <strain evidence="1">5307AH</strain>
    </source>
</reference>
<evidence type="ECO:0000313" key="2">
    <source>
        <dbReference type="Proteomes" id="UP001182556"/>
    </source>
</evidence>
<accession>A0AAD9L7H5</accession>
<evidence type="ECO:0000313" key="1">
    <source>
        <dbReference type="EMBL" id="KAK1926166.1"/>
    </source>
</evidence>
<dbReference type="EMBL" id="JAODAN010000002">
    <property type="protein sequence ID" value="KAK1926166.1"/>
    <property type="molecule type" value="Genomic_DNA"/>
</dbReference>
<protein>
    <submittedName>
        <fullName evidence="1">Uncharacterized protein</fullName>
    </submittedName>
</protein>
<organism evidence="1 2">
    <name type="scientific">Papiliotrema laurentii</name>
    <name type="common">Cryptococcus laurentii</name>
    <dbReference type="NCBI Taxonomy" id="5418"/>
    <lineage>
        <taxon>Eukaryota</taxon>
        <taxon>Fungi</taxon>
        <taxon>Dikarya</taxon>
        <taxon>Basidiomycota</taxon>
        <taxon>Agaricomycotina</taxon>
        <taxon>Tremellomycetes</taxon>
        <taxon>Tremellales</taxon>
        <taxon>Rhynchogastremaceae</taxon>
        <taxon>Papiliotrema</taxon>
    </lineage>
</organism>
<keyword evidence="2" id="KW-1185">Reference proteome</keyword>
<name>A0AAD9L7H5_PAPLA</name>
<sequence>MRATARPQAAEPIDLDAEVVVIHRFLSLVLEPNAPIAHLGFIQTLSLSQLVDMCDCQVLEKRVAKQLGMLAGENPWQALIVASDRDHVELARLTLSGCDPETFMGVGHIGLWENLSALKIEWQIHLLQCLFPGRPTLERLSQVDLLPPTTRSGRKTTAKTPSPWNRQALKWEGTADLVAVAKVFNPLKRRVEWCRTKPFPTSARRKVAFD</sequence>
<dbReference type="Proteomes" id="UP001182556">
    <property type="component" value="Unassembled WGS sequence"/>
</dbReference>
<dbReference type="AlphaFoldDB" id="A0AAD9L7H5"/>
<gene>
    <name evidence="1" type="ORF">DB88DRAFT_470773</name>
</gene>